<sequence length="177" mass="19836">MFCTLTLNLFSVSLELHPYSHIFTPCLFPLHILHTTQYSMLPAVHRSFHPAITPSSWEGQSIRLEVISGKNLKVPSKRIPAGIYTFICVDPRRPWKSINGVLSSDESVLRGETVTLTLDASPKLLPVMCTSFELGRMLGNGEVIGKLEVSWDELFNRGNEPFVLSFPRVRGVRPSLT</sequence>
<dbReference type="EMBL" id="JABBWG010000004">
    <property type="protein sequence ID" value="KAG1823403.1"/>
    <property type="molecule type" value="Genomic_DNA"/>
</dbReference>
<gene>
    <name evidence="1" type="ORF">BJ212DRAFT_1324005</name>
</gene>
<keyword evidence="2" id="KW-1185">Reference proteome</keyword>
<protein>
    <submittedName>
        <fullName evidence="1">Uncharacterized protein</fullName>
    </submittedName>
</protein>
<name>A0A9P7EIW4_9AGAM</name>
<dbReference type="AlphaFoldDB" id="A0A9P7EIW4"/>
<evidence type="ECO:0000313" key="1">
    <source>
        <dbReference type="EMBL" id="KAG1823403.1"/>
    </source>
</evidence>
<reference evidence="1" key="1">
    <citation type="journal article" date="2020" name="New Phytol.">
        <title>Comparative genomics reveals dynamic genome evolution in host specialist ectomycorrhizal fungi.</title>
        <authorList>
            <person name="Lofgren L.A."/>
            <person name="Nguyen N.H."/>
            <person name="Vilgalys R."/>
            <person name="Ruytinx J."/>
            <person name="Liao H.L."/>
            <person name="Branco S."/>
            <person name="Kuo A."/>
            <person name="LaButti K."/>
            <person name="Lipzen A."/>
            <person name="Andreopoulos W."/>
            <person name="Pangilinan J."/>
            <person name="Riley R."/>
            <person name="Hundley H."/>
            <person name="Na H."/>
            <person name="Barry K."/>
            <person name="Grigoriev I.V."/>
            <person name="Stajich J.E."/>
            <person name="Kennedy P.G."/>
        </authorList>
    </citation>
    <scope>NUCLEOTIDE SEQUENCE</scope>
    <source>
        <strain evidence="1">MN1</strain>
    </source>
</reference>
<dbReference type="OrthoDB" id="2684554at2759"/>
<organism evidence="1 2">
    <name type="scientific">Suillus subaureus</name>
    <dbReference type="NCBI Taxonomy" id="48587"/>
    <lineage>
        <taxon>Eukaryota</taxon>
        <taxon>Fungi</taxon>
        <taxon>Dikarya</taxon>
        <taxon>Basidiomycota</taxon>
        <taxon>Agaricomycotina</taxon>
        <taxon>Agaricomycetes</taxon>
        <taxon>Agaricomycetidae</taxon>
        <taxon>Boletales</taxon>
        <taxon>Suillineae</taxon>
        <taxon>Suillaceae</taxon>
        <taxon>Suillus</taxon>
    </lineage>
</organism>
<dbReference type="GeneID" id="64628528"/>
<proteinExistence type="predicted"/>
<dbReference type="Proteomes" id="UP000807769">
    <property type="component" value="Unassembled WGS sequence"/>
</dbReference>
<comment type="caution">
    <text evidence="1">The sequence shown here is derived from an EMBL/GenBank/DDBJ whole genome shotgun (WGS) entry which is preliminary data.</text>
</comment>
<evidence type="ECO:0000313" key="2">
    <source>
        <dbReference type="Proteomes" id="UP000807769"/>
    </source>
</evidence>
<dbReference type="RefSeq" id="XP_041197463.1">
    <property type="nucleotide sequence ID" value="XM_041334511.1"/>
</dbReference>
<accession>A0A9P7EIW4</accession>